<gene>
    <name evidence="8" type="ORF">FB45DRAFT_957768</name>
</gene>
<evidence type="ECO:0000256" key="3">
    <source>
        <dbReference type="ARBA" id="ARBA00022554"/>
    </source>
</evidence>
<dbReference type="SMART" id="SM00185">
    <property type="entry name" value="ARM"/>
    <property type="match status" value="5"/>
</dbReference>
<evidence type="ECO:0000256" key="2">
    <source>
        <dbReference type="ARBA" id="ARBA00005462"/>
    </source>
</evidence>
<sequence length="597" mass="66116">MYHRQALKYIYNNEPLTEAMLDIYSSYLGCKYVANRTKLTVLSDLGYRALLDVEKTRSISNSPVFLELPQLLESPNAHIRRESVEFIRKLADHRPESLLVPVRVDSLNQIAEKLETLICDGDKTLVESVMGVLVQIALWSLYNRAQGYISDAAPLTDETVLNICSSYLHSEHAAGIKLVVLWRLRSRMATVEIGAQSIVSSSIFREILQLLDSSDFDIRLETVMLITELTSHHSVVASPTNVLNQVVEKLELALHDESMVVGRALDSLTNIAFWLPGAECIVACGVLAYTQELLASTSTHPRLAIGAARLIGTIAEHHSDEAAIVASMIQKLNSFEKIVILLQHNDTDVVSEGLFCLRRMARPTLGVQLIMDAAEVEHIVVELLDSSDFWVRLDTCGLIAELASNEIALSKLLAADLLPEIVKLLRRWDEPELKVEALAALCQIARWKLGADAICENAAALEYVVIDGLDSPNTDVQSKSCRLIEGLSSHETVLSQVLSAGPLPKIVQLLRGEIEIEALAVFCQISSWKLGAEAILNTPDALDIISKIKFEYWDSQMWEPHAKLLQNLAKHRRELDQELTIDKMLLGNGGQLAADGP</sequence>
<evidence type="ECO:0000256" key="7">
    <source>
        <dbReference type="ARBA" id="ARBA00026209"/>
    </source>
</evidence>
<evidence type="ECO:0000256" key="1">
    <source>
        <dbReference type="ARBA" id="ARBA00004592"/>
    </source>
</evidence>
<evidence type="ECO:0000313" key="9">
    <source>
        <dbReference type="Proteomes" id="UP001221142"/>
    </source>
</evidence>
<dbReference type="Gene3D" id="1.25.10.10">
    <property type="entry name" value="Leucine-rich Repeat Variant"/>
    <property type="match status" value="2"/>
</dbReference>
<dbReference type="InterPro" id="IPR016024">
    <property type="entry name" value="ARM-type_fold"/>
</dbReference>
<evidence type="ECO:0000256" key="4">
    <source>
        <dbReference type="ARBA" id="ARBA00022737"/>
    </source>
</evidence>
<evidence type="ECO:0000256" key="6">
    <source>
        <dbReference type="ARBA" id="ARBA00023288"/>
    </source>
</evidence>
<dbReference type="AlphaFoldDB" id="A0AAD7AYH4"/>
<dbReference type="InterPro" id="IPR011989">
    <property type="entry name" value="ARM-like"/>
</dbReference>
<keyword evidence="3" id="KW-0926">Vacuole</keyword>
<proteinExistence type="inferred from homology"/>
<dbReference type="GO" id="GO:0043495">
    <property type="term" value="F:protein-membrane adaptor activity"/>
    <property type="evidence" value="ECO:0007669"/>
    <property type="project" value="InterPro"/>
</dbReference>
<keyword evidence="5" id="KW-0472">Membrane</keyword>
<dbReference type="SUPFAM" id="SSF48371">
    <property type="entry name" value="ARM repeat"/>
    <property type="match status" value="2"/>
</dbReference>
<keyword evidence="6" id="KW-0449">Lipoprotein</keyword>
<keyword evidence="4" id="KW-0677">Repeat</keyword>
<dbReference type="Proteomes" id="UP001221142">
    <property type="component" value="Unassembled WGS sequence"/>
</dbReference>
<dbReference type="EMBL" id="JARKIF010000113">
    <property type="protein sequence ID" value="KAJ7604218.1"/>
    <property type="molecule type" value="Genomic_DNA"/>
</dbReference>
<dbReference type="PANTHER" id="PTHR47249:SF1">
    <property type="entry name" value="VACUOLAR PROTEIN 8"/>
    <property type="match status" value="1"/>
</dbReference>
<comment type="similarity">
    <text evidence="2">Belongs to the beta-catenin family.</text>
</comment>
<protein>
    <recommendedName>
        <fullName evidence="7">Vacuolar protein 8</fullName>
    </recommendedName>
</protein>
<dbReference type="PANTHER" id="PTHR47249">
    <property type="entry name" value="VACUOLAR PROTEIN 8"/>
    <property type="match status" value="1"/>
</dbReference>
<comment type="caution">
    <text evidence="8">The sequence shown here is derived from an EMBL/GenBank/DDBJ whole genome shotgun (WGS) entry which is preliminary data.</text>
</comment>
<reference evidence="8" key="1">
    <citation type="submission" date="2023-03" db="EMBL/GenBank/DDBJ databases">
        <title>Massive genome expansion in bonnet fungi (Mycena s.s.) driven by repeated elements and novel gene families across ecological guilds.</title>
        <authorList>
            <consortium name="Lawrence Berkeley National Laboratory"/>
            <person name="Harder C.B."/>
            <person name="Miyauchi S."/>
            <person name="Viragh M."/>
            <person name="Kuo A."/>
            <person name="Thoen E."/>
            <person name="Andreopoulos B."/>
            <person name="Lu D."/>
            <person name="Skrede I."/>
            <person name="Drula E."/>
            <person name="Henrissat B."/>
            <person name="Morin E."/>
            <person name="Kohler A."/>
            <person name="Barry K."/>
            <person name="LaButti K."/>
            <person name="Morin E."/>
            <person name="Salamov A."/>
            <person name="Lipzen A."/>
            <person name="Mereny Z."/>
            <person name="Hegedus B."/>
            <person name="Baldrian P."/>
            <person name="Stursova M."/>
            <person name="Weitz H."/>
            <person name="Taylor A."/>
            <person name="Grigoriev I.V."/>
            <person name="Nagy L.G."/>
            <person name="Martin F."/>
            <person name="Kauserud H."/>
        </authorList>
    </citation>
    <scope>NUCLEOTIDE SEQUENCE</scope>
    <source>
        <strain evidence="8">9284</strain>
    </source>
</reference>
<dbReference type="InterPro" id="IPR000225">
    <property type="entry name" value="Armadillo"/>
</dbReference>
<accession>A0AAD7AYH4</accession>
<organism evidence="8 9">
    <name type="scientific">Roridomyces roridus</name>
    <dbReference type="NCBI Taxonomy" id="1738132"/>
    <lineage>
        <taxon>Eukaryota</taxon>
        <taxon>Fungi</taxon>
        <taxon>Dikarya</taxon>
        <taxon>Basidiomycota</taxon>
        <taxon>Agaricomycotina</taxon>
        <taxon>Agaricomycetes</taxon>
        <taxon>Agaricomycetidae</taxon>
        <taxon>Agaricales</taxon>
        <taxon>Marasmiineae</taxon>
        <taxon>Mycenaceae</taxon>
        <taxon>Roridomyces</taxon>
    </lineage>
</organism>
<keyword evidence="9" id="KW-1185">Reference proteome</keyword>
<comment type="subcellular location">
    <subcellularLocation>
        <location evidence="1">Vacuole membrane</location>
        <topology evidence="1">Lipid-anchor</topology>
    </subcellularLocation>
</comment>
<evidence type="ECO:0000256" key="5">
    <source>
        <dbReference type="ARBA" id="ARBA00023136"/>
    </source>
</evidence>
<name>A0AAD7AYH4_9AGAR</name>
<dbReference type="GO" id="GO:0005774">
    <property type="term" value="C:vacuolar membrane"/>
    <property type="evidence" value="ECO:0007669"/>
    <property type="project" value="UniProtKB-SubCell"/>
</dbReference>
<dbReference type="GO" id="GO:0071562">
    <property type="term" value="P:nucleus-vacuole junction assembly"/>
    <property type="evidence" value="ECO:0007669"/>
    <property type="project" value="InterPro"/>
</dbReference>
<dbReference type="InterPro" id="IPR045156">
    <property type="entry name" value="Vac8"/>
</dbReference>
<evidence type="ECO:0000313" key="8">
    <source>
        <dbReference type="EMBL" id="KAJ7604218.1"/>
    </source>
</evidence>